<proteinExistence type="inferred from homology"/>
<evidence type="ECO:0000313" key="4">
    <source>
        <dbReference type="Proteomes" id="UP001431656"/>
    </source>
</evidence>
<dbReference type="InterPro" id="IPR013538">
    <property type="entry name" value="ASHA1/2-like_C"/>
</dbReference>
<evidence type="ECO:0000313" key="3">
    <source>
        <dbReference type="EMBL" id="BEH00886.1"/>
    </source>
</evidence>
<protein>
    <recommendedName>
        <fullName evidence="2">Activator of Hsp90 ATPase homologue 1/2-like C-terminal domain-containing protein</fullName>
    </recommendedName>
</protein>
<dbReference type="Proteomes" id="UP001431656">
    <property type="component" value="Chromosome"/>
</dbReference>
<dbReference type="EMBL" id="AP028056">
    <property type="protein sequence ID" value="BEH00886.1"/>
    <property type="molecule type" value="Genomic_DNA"/>
</dbReference>
<evidence type="ECO:0000256" key="1">
    <source>
        <dbReference type="ARBA" id="ARBA00006817"/>
    </source>
</evidence>
<sequence>MTKLTGRLDDDRRTLVLTRQFDVPAEQLWTDFTDPDRLERWFGAWTGDPASGQVMLTMNAEAESVPAVPCRILHCDRPRRLSVTVTDSFGTWQLAIGFDEDEGSTRLTLRHEEVDLQTVPEVGPGWEWYLDRLTAAVAGEAPPTLEDFVDTYAPMGQDYAVMISGS</sequence>
<dbReference type="KEGG" id="broo:brsh051_01670"/>
<gene>
    <name evidence="3" type="ORF">brsh051_01670</name>
</gene>
<keyword evidence="4" id="KW-1185">Reference proteome</keyword>
<dbReference type="SUPFAM" id="SSF55961">
    <property type="entry name" value="Bet v1-like"/>
    <property type="match status" value="1"/>
</dbReference>
<dbReference type="Pfam" id="PF08327">
    <property type="entry name" value="AHSA1"/>
    <property type="match status" value="1"/>
</dbReference>
<organism evidence="3 4">
    <name type="scientific">Brooklawnia propionicigenes</name>
    <dbReference type="NCBI Taxonomy" id="3041175"/>
    <lineage>
        <taxon>Bacteria</taxon>
        <taxon>Bacillati</taxon>
        <taxon>Actinomycetota</taxon>
        <taxon>Actinomycetes</taxon>
        <taxon>Propionibacteriales</taxon>
        <taxon>Propionibacteriaceae</taxon>
        <taxon>Brooklawnia</taxon>
    </lineage>
</organism>
<reference evidence="3" key="1">
    <citation type="journal article" date="2024" name="Int. J. Syst. Evol. Microbiol.">
        <title>Brooklawnia propionicigenes sp. nov., a facultatively anaerobic, propionate-producing bacterium isolated from a methanogenic reactor treating waste from cattle farms.</title>
        <authorList>
            <person name="Akita Y."/>
            <person name="Ueki A."/>
            <person name="Tonouchi A."/>
            <person name="Sugawara Y."/>
            <person name="Honma S."/>
            <person name="Kaku N."/>
            <person name="Ueki K."/>
        </authorList>
    </citation>
    <scope>NUCLEOTIDE SEQUENCE</scope>
    <source>
        <strain evidence="3">SH051</strain>
    </source>
</reference>
<name>A0AAN0K5R5_9ACTN</name>
<dbReference type="AlphaFoldDB" id="A0AAN0K5R5"/>
<accession>A0AAN0K5R5</accession>
<comment type="similarity">
    <text evidence="1">Belongs to the AHA1 family.</text>
</comment>
<evidence type="ECO:0000259" key="2">
    <source>
        <dbReference type="Pfam" id="PF08327"/>
    </source>
</evidence>
<dbReference type="InterPro" id="IPR023393">
    <property type="entry name" value="START-like_dom_sf"/>
</dbReference>
<dbReference type="Gene3D" id="3.30.530.20">
    <property type="match status" value="1"/>
</dbReference>
<dbReference type="RefSeq" id="WP_286266660.1">
    <property type="nucleotide sequence ID" value="NZ_AP028056.1"/>
</dbReference>
<feature type="domain" description="Activator of Hsp90 ATPase homologue 1/2-like C-terminal" evidence="2">
    <location>
        <begin position="22"/>
        <end position="137"/>
    </location>
</feature>